<evidence type="ECO:0000313" key="2">
    <source>
        <dbReference type="Proteomes" id="UP000788993"/>
    </source>
</evidence>
<reference evidence="1" key="2">
    <citation type="submission" date="2021-01" db="EMBL/GenBank/DDBJ databases">
        <authorList>
            <person name="Schikora-Tamarit M.A."/>
        </authorList>
    </citation>
    <scope>NUCLEOTIDE SEQUENCE</scope>
    <source>
        <strain evidence="1">NCAIM Y.01608</strain>
    </source>
</reference>
<reference evidence="1" key="1">
    <citation type="journal article" date="2021" name="Open Biol.">
        <title>Shared evolutionary footprints suggest mitochondrial oxidative damage underlies multiple complex I losses in fungi.</title>
        <authorList>
            <person name="Schikora-Tamarit M.A."/>
            <person name="Marcet-Houben M."/>
            <person name="Nosek J."/>
            <person name="Gabaldon T."/>
        </authorList>
    </citation>
    <scope>NUCLEOTIDE SEQUENCE</scope>
    <source>
        <strain evidence="1">NCAIM Y.01608</strain>
    </source>
</reference>
<accession>A0A9P8NU50</accession>
<dbReference type="EMBL" id="JAEUBD010001540">
    <property type="protein sequence ID" value="KAH3659247.1"/>
    <property type="molecule type" value="Genomic_DNA"/>
</dbReference>
<organism evidence="1 2">
    <name type="scientific">Ogataea polymorpha</name>
    <dbReference type="NCBI Taxonomy" id="460523"/>
    <lineage>
        <taxon>Eukaryota</taxon>
        <taxon>Fungi</taxon>
        <taxon>Dikarya</taxon>
        <taxon>Ascomycota</taxon>
        <taxon>Saccharomycotina</taxon>
        <taxon>Pichiomycetes</taxon>
        <taxon>Pichiales</taxon>
        <taxon>Pichiaceae</taxon>
        <taxon>Ogataea</taxon>
    </lineage>
</organism>
<name>A0A9P8NU50_9ASCO</name>
<sequence length="370" mass="40268">MSRARFRSTFRELSDSAVVWNVRKSILGTELDDVLLQLSWRNRRRGELRVALWLQTKVVSKQTTNVWRSHGSTRKSSSCGIGANVGRQDVETRSKDVHALAVVREVGSRVGQGRGTHSDSILRGGWRVVTSVGVVVTCGNGKVQASLDCSIDCHIQGRRLATTKRHVGGGSLEAWLFLLSLSNVGVGSKLNTLDDVRHRTRAVGSQNLDGNKVGVFRNTVVLGADGTSTVGTVTVTVDIVVTGWDSLSPLGSAAEVLVVDIDTCINDCISVGDSRQSPWSTCLSLSLVGVHHRVHLDKCNVWVSSDKVNDSFWENTGIAREEVANLEDVSQIEDVRLEALGRGLLWTQSQLVDDLGVHILQPAHVKVNRV</sequence>
<gene>
    <name evidence="1" type="ORF">OGATHE_006131</name>
</gene>
<comment type="caution">
    <text evidence="1">The sequence shown here is derived from an EMBL/GenBank/DDBJ whole genome shotgun (WGS) entry which is preliminary data.</text>
</comment>
<proteinExistence type="predicted"/>
<dbReference type="Proteomes" id="UP000788993">
    <property type="component" value="Unassembled WGS sequence"/>
</dbReference>
<evidence type="ECO:0000313" key="1">
    <source>
        <dbReference type="EMBL" id="KAH3659247.1"/>
    </source>
</evidence>
<dbReference type="AlphaFoldDB" id="A0A9P8NU50"/>
<keyword evidence="2" id="KW-1185">Reference proteome</keyword>
<protein>
    <submittedName>
        <fullName evidence="1">Uncharacterized protein</fullName>
    </submittedName>
</protein>